<evidence type="ECO:0000313" key="2">
    <source>
        <dbReference type="Proteomes" id="UP001597387"/>
    </source>
</evidence>
<comment type="caution">
    <text evidence="1">The sequence shown here is derived from an EMBL/GenBank/DDBJ whole genome shotgun (WGS) entry which is preliminary data.</text>
</comment>
<proteinExistence type="predicted"/>
<gene>
    <name evidence="1" type="ORF">ACFSJU_16835</name>
</gene>
<accession>A0ABW4ZRH6</accession>
<protein>
    <submittedName>
        <fullName evidence="1">Uncharacterized protein</fullName>
    </submittedName>
</protein>
<name>A0ABW4ZRH6_9SPHI</name>
<organism evidence="1 2">
    <name type="scientific">Paradesertivirga mongoliensis</name>
    <dbReference type="NCBI Taxonomy" id="2100740"/>
    <lineage>
        <taxon>Bacteria</taxon>
        <taxon>Pseudomonadati</taxon>
        <taxon>Bacteroidota</taxon>
        <taxon>Sphingobacteriia</taxon>
        <taxon>Sphingobacteriales</taxon>
        <taxon>Sphingobacteriaceae</taxon>
        <taxon>Paradesertivirga</taxon>
    </lineage>
</organism>
<dbReference type="Proteomes" id="UP001597387">
    <property type="component" value="Unassembled WGS sequence"/>
</dbReference>
<evidence type="ECO:0000313" key="1">
    <source>
        <dbReference type="EMBL" id="MFD2164077.1"/>
    </source>
</evidence>
<dbReference type="EMBL" id="JBHUHZ010000003">
    <property type="protein sequence ID" value="MFD2164077.1"/>
    <property type="molecule type" value="Genomic_DNA"/>
</dbReference>
<reference evidence="2" key="1">
    <citation type="journal article" date="2019" name="Int. J. Syst. Evol. Microbiol.">
        <title>The Global Catalogue of Microorganisms (GCM) 10K type strain sequencing project: providing services to taxonomists for standard genome sequencing and annotation.</title>
        <authorList>
            <consortium name="The Broad Institute Genomics Platform"/>
            <consortium name="The Broad Institute Genome Sequencing Center for Infectious Disease"/>
            <person name="Wu L."/>
            <person name="Ma J."/>
        </authorList>
    </citation>
    <scope>NUCLEOTIDE SEQUENCE [LARGE SCALE GENOMIC DNA]</scope>
    <source>
        <strain evidence="2">KCTC 42217</strain>
    </source>
</reference>
<keyword evidence="2" id="KW-1185">Reference proteome</keyword>
<sequence>MRVEKLSDIKKELKSHNSEALTEICLRLAKYKKDNKELLSYLLYEADNPLNYAEEVKSELLLNFQNLNRSAYTSTKELRKIVRLLTKHAKYTGSKEVEIELLLWFCTNFLEYADTRSSHKPLQTIFSRQMEKIKKILPKLHEDLQFDYSSTYEQLLEEADNRVRFFNKNDFRL</sequence>
<dbReference type="RefSeq" id="WP_255904613.1">
    <property type="nucleotide sequence ID" value="NZ_JAFMZO010000004.1"/>
</dbReference>